<dbReference type="GO" id="GO:0005886">
    <property type="term" value="C:plasma membrane"/>
    <property type="evidence" value="ECO:0007669"/>
    <property type="project" value="UniProtKB-SubCell"/>
</dbReference>
<feature type="transmembrane region" description="Helical" evidence="12">
    <location>
        <begin position="388"/>
        <end position="407"/>
    </location>
</feature>
<keyword evidence="5" id="KW-0808">Transferase</keyword>
<keyword evidence="2" id="KW-0813">Transport</keyword>
<evidence type="ECO:0000256" key="8">
    <source>
        <dbReference type="ARBA" id="ARBA00022777"/>
    </source>
</evidence>
<dbReference type="AlphaFoldDB" id="A0A099I8W8"/>
<feature type="transmembrane region" description="Helical" evidence="12">
    <location>
        <begin position="21"/>
        <end position="39"/>
    </location>
</feature>
<dbReference type="PROSITE" id="PS51103">
    <property type="entry name" value="PTS_EIIC_TYPE_1"/>
    <property type="match status" value="1"/>
</dbReference>
<name>A0A099I8W8_CLOIN</name>
<dbReference type="EMBL" id="WWTN01000002">
    <property type="protein sequence ID" value="MZH54579.1"/>
    <property type="molecule type" value="Genomic_DNA"/>
</dbReference>
<feature type="transmembrane region" description="Helical" evidence="12">
    <location>
        <begin position="177"/>
        <end position="198"/>
    </location>
</feature>
<evidence type="ECO:0000256" key="5">
    <source>
        <dbReference type="ARBA" id="ARBA00022679"/>
    </source>
</evidence>
<evidence type="ECO:0000256" key="12">
    <source>
        <dbReference type="SAM" id="Phobius"/>
    </source>
</evidence>
<dbReference type="PANTHER" id="PTHR30009:SF20">
    <property type="entry name" value="PTS SYSTEM GLUCOSE-SPECIFIC EIICB COMPONENT-RELATED"/>
    <property type="match status" value="1"/>
</dbReference>
<dbReference type="InterPro" id="IPR003352">
    <property type="entry name" value="PTS_EIIC"/>
</dbReference>
<dbReference type="Pfam" id="PF00367">
    <property type="entry name" value="PTS_EIIB"/>
    <property type="match status" value="1"/>
</dbReference>
<sequence>MENKKKSLWQFFQMLGKTFMFPIALLSVCGMLLGIGSAFTNSSLIEAVPLLGNPVLQKIFSFMTTLGLFAFNNLGVLFAMAIPLGLLKEEKEFGAFTGLVSFMAMHIGTNFYLTITDQLAAADKMTEAGQGMILGIQTYNTSVLGGIIAGLMVFWLYPKISKVKIPEALGFYSGPRLAPIAMLVIMGIFGMVAVPLFWQPFYNFFKMIGEWISTSGPIGYFSYAVAERVTIPFGLNHLVTSTFRFTPIGGTAIINGQEYMGTVNMFLAYVANNMDIPLDLAGKMEQGKLMIQYGLCGAALAMYRCAKPQNRKKIKGLLITGALTVVIGGISEPIEFLFLFACPPLFFVHTVLNGIANMVLPYLGVLMGYTGDLIQFITFGVLRGTRTGWPIAIAFAAFYFALYYFIFKWSIQRFDIKTPGREEVMAISEEDTEDMDDFAALSSYKGIQMLKALGGKDNIVSIDNCVTRLRLELNDVNLIDEDAIKNAGGIAVVHLDEHTIQVIVGTQVYALRKQINKAMEMQQA</sequence>
<feature type="transmembrane region" description="Helical" evidence="12">
    <location>
        <begin position="133"/>
        <end position="157"/>
    </location>
</feature>
<feature type="transmembrane region" description="Helical" evidence="12">
    <location>
        <begin position="59"/>
        <end position="81"/>
    </location>
</feature>
<dbReference type="PROSITE" id="PS01035">
    <property type="entry name" value="PTS_EIIB_TYPE_1_CYS"/>
    <property type="match status" value="1"/>
</dbReference>
<reference evidence="15 18" key="1">
    <citation type="submission" date="2014-08" db="EMBL/GenBank/DDBJ databases">
        <title>Clostridium innocuum, an unnegligible vancomycin-resistant pathogen causing extra-intestinal infections.</title>
        <authorList>
            <person name="Feng Y."/>
            <person name="Chiu C.-H."/>
        </authorList>
    </citation>
    <scope>NUCLEOTIDE SEQUENCE [LARGE SCALE GENOMIC DNA]</scope>
    <source>
        <strain evidence="15 18">AN88</strain>
    </source>
</reference>
<evidence type="ECO:0000256" key="9">
    <source>
        <dbReference type="ARBA" id="ARBA00022989"/>
    </source>
</evidence>
<feature type="transmembrane region" description="Helical" evidence="12">
    <location>
        <begin position="289"/>
        <end position="306"/>
    </location>
</feature>
<dbReference type="GO" id="GO:0090563">
    <property type="term" value="F:protein-phosphocysteine-sugar phosphotransferase activity"/>
    <property type="evidence" value="ECO:0007669"/>
    <property type="project" value="TreeGrafter"/>
</dbReference>
<dbReference type="RefSeq" id="WP_008816085.1">
    <property type="nucleotide sequence ID" value="NZ_AP025565.1"/>
</dbReference>
<keyword evidence="6" id="KW-0598">Phosphotransferase system</keyword>
<keyword evidence="3" id="KW-1003">Cell membrane</keyword>
<dbReference type="GO" id="GO:0009401">
    <property type="term" value="P:phosphoenolpyruvate-dependent sugar phosphotransferase system"/>
    <property type="evidence" value="ECO:0007669"/>
    <property type="project" value="UniProtKB-KW"/>
</dbReference>
<dbReference type="EMBL" id="JAKTMA010000018">
    <property type="protein sequence ID" value="MCR0233349.1"/>
    <property type="molecule type" value="Genomic_DNA"/>
</dbReference>
<keyword evidence="9 12" id="KW-1133">Transmembrane helix</keyword>
<dbReference type="PROSITE" id="PS51098">
    <property type="entry name" value="PTS_EIIB_TYPE_1"/>
    <property type="match status" value="1"/>
</dbReference>
<evidence type="ECO:0000256" key="4">
    <source>
        <dbReference type="ARBA" id="ARBA00022597"/>
    </source>
</evidence>
<proteinExistence type="predicted"/>
<dbReference type="Proteomes" id="UP001203972">
    <property type="component" value="Unassembled WGS sequence"/>
</dbReference>
<dbReference type="InterPro" id="IPR001996">
    <property type="entry name" value="PTS_IIB_1"/>
</dbReference>
<dbReference type="CDD" id="cd00212">
    <property type="entry name" value="PTS_IIB_glc"/>
    <property type="match status" value="1"/>
</dbReference>
<evidence type="ECO:0000313" key="16">
    <source>
        <dbReference type="EMBL" id="MCR0233349.1"/>
    </source>
</evidence>
<keyword evidence="4 15" id="KW-0762">Sugar transport</keyword>
<organism evidence="15 18">
    <name type="scientific">Clostridium innocuum</name>
    <dbReference type="NCBI Taxonomy" id="1522"/>
    <lineage>
        <taxon>Bacteria</taxon>
        <taxon>Bacillati</taxon>
        <taxon>Bacillota</taxon>
        <taxon>Clostridia</taxon>
        <taxon>Eubacteriales</taxon>
        <taxon>Clostridiaceae</taxon>
        <taxon>Clostridium</taxon>
    </lineage>
</organism>
<dbReference type="PANTHER" id="PTHR30009">
    <property type="entry name" value="CYTOCHROME C-TYPE SYNTHESIS PROTEIN AND PTS TRANSMEMBRANE COMPONENT"/>
    <property type="match status" value="1"/>
</dbReference>
<evidence type="ECO:0000256" key="3">
    <source>
        <dbReference type="ARBA" id="ARBA00022475"/>
    </source>
</evidence>
<evidence type="ECO:0000259" key="14">
    <source>
        <dbReference type="PROSITE" id="PS51103"/>
    </source>
</evidence>
<dbReference type="InterPro" id="IPR013013">
    <property type="entry name" value="PTS_EIIC_1"/>
</dbReference>
<evidence type="ECO:0000256" key="1">
    <source>
        <dbReference type="ARBA" id="ARBA00004651"/>
    </source>
</evidence>
<keyword evidence="10 12" id="KW-0472">Membrane</keyword>
<reference evidence="17" key="2">
    <citation type="journal article" date="2019" name="Nat. Med.">
        <title>A library of human gut bacterial isolates paired with longitudinal multiomics data enables mechanistic microbiome research.</title>
        <authorList>
            <person name="Poyet M."/>
            <person name="Groussin M."/>
            <person name="Gibbons S.M."/>
            <person name="Avila-Pacheco J."/>
            <person name="Jiang X."/>
            <person name="Kearney S.M."/>
            <person name="Perrotta A.R."/>
            <person name="Berdy B."/>
            <person name="Zhao S."/>
            <person name="Lieberman T.D."/>
            <person name="Swanson P.K."/>
            <person name="Smith M."/>
            <person name="Roesemann S."/>
            <person name="Alexander J.E."/>
            <person name="Rich S.A."/>
            <person name="Livny J."/>
            <person name="Vlamakis H."/>
            <person name="Clish C."/>
            <person name="Bullock K."/>
            <person name="Deik A."/>
            <person name="Scott J."/>
            <person name="Pierce K.A."/>
            <person name="Xavier R.J."/>
            <person name="Alm E.J."/>
        </authorList>
    </citation>
    <scope>NUCLEOTIDE SEQUENCE</scope>
    <source>
        <strain evidence="17">BIOML-A12</strain>
    </source>
</reference>
<dbReference type="GO" id="GO:0008982">
    <property type="term" value="F:protein-N(PI)-phosphohistidine-sugar phosphotransferase activity"/>
    <property type="evidence" value="ECO:0007669"/>
    <property type="project" value="InterPro"/>
</dbReference>
<evidence type="ECO:0000256" key="11">
    <source>
        <dbReference type="PROSITE-ProRule" id="PRU00421"/>
    </source>
</evidence>
<evidence type="ECO:0000313" key="17">
    <source>
        <dbReference type="EMBL" id="MZH54579.1"/>
    </source>
</evidence>
<evidence type="ECO:0000256" key="2">
    <source>
        <dbReference type="ARBA" id="ARBA00022448"/>
    </source>
</evidence>
<reference evidence="16" key="3">
    <citation type="journal article" date="2022" name="Clin. Infect. Dis.">
        <title>Association between Clostridium innocuum and antibiotic-associated diarrhea in adults and children: A cross-sectional study and comparative genomics analysis.</title>
        <authorList>
            <person name="Cherny K.E."/>
            <person name="Muscat E.B."/>
            <person name="Balaji A."/>
            <person name="Mukherjee J."/>
            <person name="Ozer E.A."/>
            <person name="Angarone M.P."/>
            <person name="Hauser A.R."/>
            <person name="Sichel J.S."/>
            <person name="Amponsah E."/>
            <person name="Kociolek L.K."/>
        </authorList>
    </citation>
    <scope>NUCLEOTIDE SEQUENCE</scope>
    <source>
        <strain evidence="16">NU1-AC-029v</strain>
    </source>
</reference>
<evidence type="ECO:0000313" key="18">
    <source>
        <dbReference type="Proteomes" id="UP000030008"/>
    </source>
</evidence>
<gene>
    <name evidence="15" type="ORF">CIAN88_04470</name>
    <name evidence="17" type="ORF">GT664_02145</name>
    <name evidence="16" type="ORF">MKC95_11290</name>
</gene>
<keyword evidence="8" id="KW-0418">Kinase</keyword>
<feature type="active site" description="Phosphocysteine intermediate; for EIIB activity" evidence="11">
    <location>
        <position position="465"/>
    </location>
</feature>
<feature type="domain" description="PTS EIIC type-1" evidence="14">
    <location>
        <begin position="6"/>
        <end position="423"/>
    </location>
</feature>
<dbReference type="GO" id="GO:0016301">
    <property type="term" value="F:kinase activity"/>
    <property type="evidence" value="ECO:0007669"/>
    <property type="project" value="UniProtKB-KW"/>
</dbReference>
<evidence type="ECO:0000259" key="13">
    <source>
        <dbReference type="PROSITE" id="PS51098"/>
    </source>
</evidence>
<feature type="transmembrane region" description="Helical" evidence="12">
    <location>
        <begin position="313"/>
        <end position="330"/>
    </location>
</feature>
<dbReference type="Pfam" id="PF02378">
    <property type="entry name" value="PTS_EIIC"/>
    <property type="match status" value="1"/>
</dbReference>
<dbReference type="NCBIfam" id="TIGR00826">
    <property type="entry name" value="EIIB_glc"/>
    <property type="match status" value="1"/>
</dbReference>
<dbReference type="InterPro" id="IPR050429">
    <property type="entry name" value="PTS_Glucose_EIICBA"/>
</dbReference>
<evidence type="ECO:0000313" key="15">
    <source>
        <dbReference type="EMBL" id="KGJ54399.1"/>
    </source>
</evidence>
<comment type="caution">
    <text evidence="15">The sequence shown here is derived from an EMBL/GenBank/DDBJ whole genome shotgun (WGS) entry which is preliminary data.</text>
</comment>
<dbReference type="EMBL" id="JQIF01000017">
    <property type="protein sequence ID" value="KGJ54399.1"/>
    <property type="molecule type" value="Genomic_DNA"/>
</dbReference>
<protein>
    <submittedName>
        <fullName evidence="15">PTS glucose transporter subunit IIBC</fullName>
    </submittedName>
    <submittedName>
        <fullName evidence="16">PTS transporter subunit EIIC</fullName>
    </submittedName>
</protein>
<evidence type="ECO:0000256" key="10">
    <source>
        <dbReference type="ARBA" id="ARBA00023136"/>
    </source>
</evidence>
<dbReference type="InterPro" id="IPR036878">
    <property type="entry name" value="Glu_permease_IIB"/>
</dbReference>
<dbReference type="Proteomes" id="UP000604383">
    <property type="component" value="Unassembled WGS sequence"/>
</dbReference>
<dbReference type="InterPro" id="IPR018113">
    <property type="entry name" value="PTrfase_EIIB_Cys"/>
</dbReference>
<keyword evidence="7 12" id="KW-0812">Transmembrane</keyword>
<feature type="domain" description="PTS EIIB type-1" evidence="13">
    <location>
        <begin position="443"/>
        <end position="524"/>
    </location>
</feature>
<feature type="transmembrane region" description="Helical" evidence="12">
    <location>
        <begin position="93"/>
        <end position="113"/>
    </location>
</feature>
<evidence type="ECO:0000256" key="7">
    <source>
        <dbReference type="ARBA" id="ARBA00022692"/>
    </source>
</evidence>
<dbReference type="Proteomes" id="UP000030008">
    <property type="component" value="Unassembled WGS sequence"/>
</dbReference>
<dbReference type="SUPFAM" id="SSF55604">
    <property type="entry name" value="Glucose permease domain IIB"/>
    <property type="match status" value="1"/>
</dbReference>
<accession>A0A099I8W8</accession>
<comment type="subcellular location">
    <subcellularLocation>
        <location evidence="1">Cell membrane</location>
        <topology evidence="1">Multi-pass membrane protein</topology>
    </subcellularLocation>
</comment>
<evidence type="ECO:0000256" key="6">
    <source>
        <dbReference type="ARBA" id="ARBA00022683"/>
    </source>
</evidence>
<dbReference type="Gene3D" id="3.30.1360.60">
    <property type="entry name" value="Glucose permease domain IIB"/>
    <property type="match status" value="1"/>
</dbReference>